<gene>
    <name evidence="1" type="ORF">GCM10010466_39620</name>
</gene>
<evidence type="ECO:0000313" key="2">
    <source>
        <dbReference type="Proteomes" id="UP001500320"/>
    </source>
</evidence>
<dbReference type="EMBL" id="BAAAUT010000031">
    <property type="protein sequence ID" value="GAA3144597.1"/>
    <property type="molecule type" value="Genomic_DNA"/>
</dbReference>
<protein>
    <submittedName>
        <fullName evidence="1">Uncharacterized protein</fullName>
    </submittedName>
</protein>
<dbReference type="Proteomes" id="UP001500320">
    <property type="component" value="Unassembled WGS sequence"/>
</dbReference>
<evidence type="ECO:0000313" key="1">
    <source>
        <dbReference type="EMBL" id="GAA3144597.1"/>
    </source>
</evidence>
<accession>A0ABP6NIA4</accession>
<organism evidence="1 2">
    <name type="scientific">Planomonospora alba</name>
    <dbReference type="NCBI Taxonomy" id="161354"/>
    <lineage>
        <taxon>Bacteria</taxon>
        <taxon>Bacillati</taxon>
        <taxon>Actinomycetota</taxon>
        <taxon>Actinomycetes</taxon>
        <taxon>Streptosporangiales</taxon>
        <taxon>Streptosporangiaceae</taxon>
        <taxon>Planomonospora</taxon>
    </lineage>
</organism>
<reference evidence="2" key="1">
    <citation type="journal article" date="2019" name="Int. J. Syst. Evol. Microbiol.">
        <title>The Global Catalogue of Microorganisms (GCM) 10K type strain sequencing project: providing services to taxonomists for standard genome sequencing and annotation.</title>
        <authorList>
            <consortium name="The Broad Institute Genomics Platform"/>
            <consortium name="The Broad Institute Genome Sequencing Center for Infectious Disease"/>
            <person name="Wu L."/>
            <person name="Ma J."/>
        </authorList>
    </citation>
    <scope>NUCLEOTIDE SEQUENCE [LARGE SCALE GENOMIC DNA]</scope>
    <source>
        <strain evidence="2">JCM 9373</strain>
    </source>
</reference>
<comment type="caution">
    <text evidence="1">The sequence shown here is derived from an EMBL/GenBank/DDBJ whole genome shotgun (WGS) entry which is preliminary data.</text>
</comment>
<sequence>MVGALVVLLVAMVVADTWLYLAQNRRRVPLDKLADPAFNPRLDGLVIEPPHWKRNDA</sequence>
<keyword evidence="2" id="KW-1185">Reference proteome</keyword>
<name>A0ABP6NIA4_9ACTN</name>
<proteinExistence type="predicted"/>